<evidence type="ECO:0000313" key="2">
    <source>
        <dbReference type="EMBL" id="VDK50280.1"/>
    </source>
</evidence>
<evidence type="ECO:0000256" key="1">
    <source>
        <dbReference type="SAM" id="MobiDB-lite"/>
    </source>
</evidence>
<feature type="compositionally biased region" description="Basic and acidic residues" evidence="1">
    <location>
        <begin position="21"/>
        <end position="53"/>
    </location>
</feature>
<reference evidence="2 3" key="2">
    <citation type="submission" date="2018-11" db="EMBL/GenBank/DDBJ databases">
        <authorList>
            <consortium name="Pathogen Informatics"/>
        </authorList>
    </citation>
    <scope>NUCLEOTIDE SEQUENCE [LARGE SCALE GENOMIC DNA]</scope>
</reference>
<dbReference type="Proteomes" id="UP000271098">
    <property type="component" value="Unassembled WGS sequence"/>
</dbReference>
<proteinExistence type="predicted"/>
<gene>
    <name evidence="2" type="ORF">GPUH_LOCUS5337</name>
</gene>
<feature type="region of interest" description="Disordered" evidence="1">
    <location>
        <begin position="1"/>
        <end position="62"/>
    </location>
</feature>
<dbReference type="EMBL" id="UYRT01011170">
    <property type="protein sequence ID" value="VDK50280.1"/>
    <property type="molecule type" value="Genomic_DNA"/>
</dbReference>
<organism evidence="4">
    <name type="scientific">Gongylonema pulchrum</name>
    <dbReference type="NCBI Taxonomy" id="637853"/>
    <lineage>
        <taxon>Eukaryota</taxon>
        <taxon>Metazoa</taxon>
        <taxon>Ecdysozoa</taxon>
        <taxon>Nematoda</taxon>
        <taxon>Chromadorea</taxon>
        <taxon>Rhabditida</taxon>
        <taxon>Spirurina</taxon>
        <taxon>Spiruromorpha</taxon>
        <taxon>Spiruroidea</taxon>
        <taxon>Gongylonematidae</taxon>
        <taxon>Gongylonema</taxon>
    </lineage>
</organism>
<protein>
    <submittedName>
        <fullName evidence="2 4">Uncharacterized protein</fullName>
    </submittedName>
</protein>
<reference evidence="4" key="1">
    <citation type="submission" date="2016-06" db="UniProtKB">
        <authorList>
            <consortium name="WormBaseParasite"/>
        </authorList>
    </citation>
    <scope>IDENTIFICATION</scope>
</reference>
<dbReference type="OrthoDB" id="10259024at2759"/>
<dbReference type="WBParaSite" id="GPUH_0000534401-mRNA-1">
    <property type="protein sequence ID" value="GPUH_0000534401-mRNA-1"/>
    <property type="gene ID" value="GPUH_0000534401"/>
</dbReference>
<keyword evidence="3" id="KW-1185">Reference proteome</keyword>
<dbReference type="AlphaFoldDB" id="A0A183D9E6"/>
<evidence type="ECO:0000313" key="4">
    <source>
        <dbReference type="WBParaSite" id="GPUH_0000534401-mRNA-1"/>
    </source>
</evidence>
<evidence type="ECO:0000313" key="3">
    <source>
        <dbReference type="Proteomes" id="UP000271098"/>
    </source>
</evidence>
<name>A0A183D9E6_9BILA</name>
<accession>A0A183D9E6</accession>
<sequence>MPTLALNNDKTVDVAATASADNDHGGGDNDISRERTVSFEVGDDRTFEPKEAPAENDVEGLSTTTTAVRSAASTPAAFLSMPCRTLAQDGFLERLSLSDFHSVMHVVGEFIIRCRMLIGTNEKFSVPLQRCIVQQSTLFVKRFHDDRKTKLRFLQSFILEVKICA</sequence>